<keyword evidence="8" id="KW-1185">Reference proteome</keyword>
<dbReference type="Pfam" id="PF00872">
    <property type="entry name" value="Transposase_mut"/>
    <property type="match status" value="1"/>
</dbReference>
<keyword evidence="3 6" id="KW-0815">Transposition</keyword>
<keyword evidence="5 6" id="KW-0233">DNA recombination</keyword>
<dbReference type="GO" id="GO:0004803">
    <property type="term" value="F:transposase activity"/>
    <property type="evidence" value="ECO:0007669"/>
    <property type="project" value="UniProtKB-UniRule"/>
</dbReference>
<reference evidence="7 8" key="2">
    <citation type="submission" date="2008-10" db="EMBL/GenBank/DDBJ databases">
        <authorList>
            <person name="Fulton L."/>
            <person name="Clifton S."/>
            <person name="Fulton B."/>
            <person name="Xu J."/>
            <person name="Minx P."/>
            <person name="Pepin K.H."/>
            <person name="Johnson M."/>
            <person name="Thiruvilangam P."/>
            <person name="Bhonagiri V."/>
            <person name="Nash W.E."/>
            <person name="Mardis E.R."/>
            <person name="Wilson R.K."/>
        </authorList>
    </citation>
    <scope>NUCLEOTIDE SEQUENCE [LARGE SCALE GENOMIC DNA]</scope>
    <source>
        <strain evidence="7 8">DSM 13279</strain>
    </source>
</reference>
<dbReference type="Proteomes" id="UP000003560">
    <property type="component" value="Unassembled WGS sequence"/>
</dbReference>
<comment type="function">
    <text evidence="1 6">Required for the transposition of the insertion element.</text>
</comment>
<dbReference type="GO" id="GO:0006313">
    <property type="term" value="P:DNA transposition"/>
    <property type="evidence" value="ECO:0007669"/>
    <property type="project" value="UniProtKB-UniRule"/>
</dbReference>
<dbReference type="EMBL" id="ABXJ01000117">
    <property type="protein sequence ID" value="EEA89837.1"/>
    <property type="molecule type" value="Genomic_DNA"/>
</dbReference>
<evidence type="ECO:0000256" key="4">
    <source>
        <dbReference type="ARBA" id="ARBA00023125"/>
    </source>
</evidence>
<dbReference type="GO" id="GO:0003677">
    <property type="term" value="F:DNA binding"/>
    <property type="evidence" value="ECO:0007669"/>
    <property type="project" value="UniProtKB-UniRule"/>
</dbReference>
<dbReference type="InterPro" id="IPR001207">
    <property type="entry name" value="Transposase_mutator"/>
</dbReference>
<evidence type="ECO:0000313" key="7">
    <source>
        <dbReference type="EMBL" id="EEA89837.1"/>
    </source>
</evidence>
<comment type="similarity">
    <text evidence="2 6">Belongs to the transposase mutator family.</text>
</comment>
<protein>
    <recommendedName>
        <fullName evidence="6">Mutator family transposase</fullName>
    </recommendedName>
</protein>
<dbReference type="PANTHER" id="PTHR33217:SF7">
    <property type="entry name" value="TRANSPOSASE FOR INSERTION SEQUENCE ELEMENT IS1081"/>
    <property type="match status" value="1"/>
</dbReference>
<keyword evidence="4 6" id="KW-0238">DNA-binding</keyword>
<proteinExistence type="inferred from homology"/>
<keyword evidence="6" id="KW-0814">Transposable element</keyword>
<evidence type="ECO:0000256" key="1">
    <source>
        <dbReference type="ARBA" id="ARBA00002190"/>
    </source>
</evidence>
<dbReference type="PANTHER" id="PTHR33217">
    <property type="entry name" value="TRANSPOSASE FOR INSERTION SEQUENCE ELEMENT IS1081"/>
    <property type="match status" value="1"/>
</dbReference>
<dbReference type="HOGENOM" id="CLU_2054527_0_0_11"/>
<dbReference type="eggNOG" id="COG3328">
    <property type="taxonomic scope" value="Bacteria"/>
</dbReference>
<dbReference type="STRING" id="445975.COLSTE_01997"/>
<evidence type="ECO:0000256" key="6">
    <source>
        <dbReference type="RuleBase" id="RU365089"/>
    </source>
</evidence>
<dbReference type="AlphaFoldDB" id="B6GD19"/>
<evidence type="ECO:0000313" key="8">
    <source>
        <dbReference type="Proteomes" id="UP000003560"/>
    </source>
</evidence>
<evidence type="ECO:0000256" key="5">
    <source>
        <dbReference type="ARBA" id="ARBA00023172"/>
    </source>
</evidence>
<reference evidence="7 8" key="1">
    <citation type="submission" date="2008-10" db="EMBL/GenBank/DDBJ databases">
        <title>Draft genome sequence of Collinsella stercoris (DSM 13279).</title>
        <authorList>
            <person name="Sudarsanam P."/>
            <person name="Ley R."/>
            <person name="Guruge J."/>
            <person name="Turnbaugh P.J."/>
            <person name="Mahowald M."/>
            <person name="Liep D."/>
            <person name="Gordon J."/>
        </authorList>
    </citation>
    <scope>NUCLEOTIDE SEQUENCE [LARGE SCALE GENOMIC DNA]</scope>
    <source>
        <strain evidence="7 8">DSM 13279</strain>
    </source>
</reference>
<organism evidence="7 8">
    <name type="scientific">Collinsella stercoris DSM 13279</name>
    <dbReference type="NCBI Taxonomy" id="445975"/>
    <lineage>
        <taxon>Bacteria</taxon>
        <taxon>Bacillati</taxon>
        <taxon>Actinomycetota</taxon>
        <taxon>Coriobacteriia</taxon>
        <taxon>Coriobacteriales</taxon>
        <taxon>Coriobacteriaceae</taxon>
        <taxon>Collinsella</taxon>
    </lineage>
</organism>
<comment type="caution">
    <text evidence="7">The sequence shown here is derived from an EMBL/GenBank/DDBJ whole genome shotgun (WGS) entry which is preliminary data.</text>
</comment>
<feature type="non-terminal residue" evidence="7">
    <location>
        <position position="1"/>
    </location>
</feature>
<name>B6GD19_9ACTN</name>
<evidence type="ECO:0000256" key="2">
    <source>
        <dbReference type="ARBA" id="ARBA00010961"/>
    </source>
</evidence>
<evidence type="ECO:0000256" key="3">
    <source>
        <dbReference type="ARBA" id="ARBA00022578"/>
    </source>
</evidence>
<gene>
    <name evidence="7" type="ORF">COLSTE_01997</name>
</gene>
<sequence length="119" mass="13468">GALLEDAEADALAYLDYPAEHRRRIRTNNVQERMNREIKRRSRVVQVFPSPESMLRLVGAVCAEQDEDWSSRRYISPESMLRLAEPAGPEPVESEASRRRGLMIVETAMELAGTGRRAA</sequence>
<dbReference type="RefSeq" id="WP_006721626.1">
    <property type="nucleotide sequence ID" value="NZ_DS995476.1"/>
</dbReference>
<accession>B6GD19</accession>